<gene>
    <name evidence="1" type="ORF">OXU80_06375</name>
</gene>
<protein>
    <submittedName>
        <fullName evidence="1">Protein-glutamate O-methyltransferase CheR</fullName>
    </submittedName>
</protein>
<accession>A0ACD4NSU5</accession>
<keyword evidence="2" id="KW-1185">Reference proteome</keyword>
<sequence>MNALAAPATEARRGPAGFGAAGPALTAADFRRIAGVVKREAGIDLSDAKLSLVHGRLLRRVKELGLAAFRDYCDLVEQPDAAGERQVMVEALTTNYTFFFREPHHFEDLASNVLPALAERARAGERVRIWSAGCSAGPEPYSIAMTLLSVLPEAAGLDVRILATDIDRSMVAKAGAGIYEDRMLEAVSPALRSRWFRAGPEAGTFEVDEALKRIVAFRELNLLGDWPMRGDFDVVFCRNVTIYFDAQTREGLWSRIARRIRPGGTLYAGHSERIVGPALASFAHEGITTYRKRGAA</sequence>
<organism evidence="1 2">
    <name type="scientific">Antarcticirhabdus aurantiaca</name>
    <dbReference type="NCBI Taxonomy" id="2606717"/>
    <lineage>
        <taxon>Bacteria</taxon>
        <taxon>Pseudomonadati</taxon>
        <taxon>Pseudomonadota</taxon>
        <taxon>Alphaproteobacteria</taxon>
        <taxon>Hyphomicrobiales</taxon>
        <taxon>Aurantimonadaceae</taxon>
        <taxon>Antarcticirhabdus</taxon>
    </lineage>
</organism>
<reference evidence="1" key="1">
    <citation type="submission" date="2022-11" db="EMBL/GenBank/DDBJ databases">
        <title>beta-Carotene-producing bacterium, Jeongeuplla avenae sp. nov., alleviates the salt stress of Arabidopsis seedlings.</title>
        <authorList>
            <person name="Jiang L."/>
            <person name="Lee J."/>
        </authorList>
    </citation>
    <scope>NUCLEOTIDE SEQUENCE</scope>
    <source>
        <strain evidence="1">DY_R2A_6</strain>
    </source>
</reference>
<evidence type="ECO:0000313" key="2">
    <source>
        <dbReference type="Proteomes" id="UP001163223"/>
    </source>
</evidence>
<proteinExistence type="predicted"/>
<name>A0ACD4NSU5_9HYPH</name>
<evidence type="ECO:0000313" key="1">
    <source>
        <dbReference type="EMBL" id="WAJ29844.1"/>
    </source>
</evidence>
<dbReference type="Proteomes" id="UP001163223">
    <property type="component" value="Chromosome"/>
</dbReference>
<dbReference type="EMBL" id="CP113520">
    <property type="protein sequence ID" value="WAJ29844.1"/>
    <property type="molecule type" value="Genomic_DNA"/>
</dbReference>